<evidence type="ECO:0000256" key="3">
    <source>
        <dbReference type="ARBA" id="ARBA00012030"/>
    </source>
</evidence>
<dbReference type="GO" id="GO:0004844">
    <property type="term" value="F:uracil DNA N-glycosylase activity"/>
    <property type="evidence" value="ECO:0007669"/>
    <property type="project" value="UniProtKB-UniRule"/>
</dbReference>
<dbReference type="SMART" id="SM00987">
    <property type="entry name" value="UreE_C"/>
    <property type="match status" value="1"/>
</dbReference>
<dbReference type="PANTHER" id="PTHR11264">
    <property type="entry name" value="URACIL-DNA GLYCOSYLASE"/>
    <property type="match status" value="1"/>
</dbReference>
<feature type="region of interest" description="Disordered" evidence="10">
    <location>
        <begin position="18"/>
        <end position="57"/>
    </location>
</feature>
<dbReference type="SMART" id="SM00986">
    <property type="entry name" value="UDG"/>
    <property type="match status" value="1"/>
</dbReference>
<keyword evidence="5 7" id="KW-0378">Hydrolase</keyword>
<sequence>MSKQTSLLKFLTPTSNKRAFGAVNDGRDQHESLSKKPVIEEATKTPPKDEQNKGSVVLSPEQMQKIAENRLAALIRRQSALTRVIPPNFGTSWFKALETEFQAPYFAKLNDFVMEERKKFTVYPPADLVFSWTQHCVMDQVKVVILGQDPYHQPGQAHGLCFSVRASVAVPPSLVNIYKELQADIEGFVAPKHGTLTGWAKQGVLLLNATLTVRANQANSHSKTSEWERFTDAVIKRLSDTQPYLVFLLWGANAQKKVSLINGKKHGVLKAVHPSPLSAHRGFLGCRHFSKTNQLLKENGLSPIDWSHLPAED</sequence>
<proteinExistence type="inferred from homology"/>
<dbReference type="InterPro" id="IPR005122">
    <property type="entry name" value="Uracil-DNA_glycosylase-like"/>
</dbReference>
<dbReference type="NCBIfam" id="NF003589">
    <property type="entry name" value="PRK05254.1-2"/>
    <property type="match status" value="1"/>
</dbReference>
<evidence type="ECO:0000256" key="7">
    <source>
        <dbReference type="HAMAP-Rule" id="MF_03166"/>
    </source>
</evidence>
<keyword evidence="4 7" id="KW-0227">DNA damage</keyword>
<organism evidence="12">
    <name type="scientific">Notodromas monacha</name>
    <dbReference type="NCBI Taxonomy" id="399045"/>
    <lineage>
        <taxon>Eukaryota</taxon>
        <taxon>Metazoa</taxon>
        <taxon>Ecdysozoa</taxon>
        <taxon>Arthropoda</taxon>
        <taxon>Crustacea</taxon>
        <taxon>Oligostraca</taxon>
        <taxon>Ostracoda</taxon>
        <taxon>Podocopa</taxon>
        <taxon>Podocopida</taxon>
        <taxon>Cypridocopina</taxon>
        <taxon>Cypridoidea</taxon>
        <taxon>Cyprididae</taxon>
        <taxon>Notodromas</taxon>
    </lineage>
</organism>
<reference evidence="12" key="1">
    <citation type="submission" date="2020-11" db="EMBL/GenBank/DDBJ databases">
        <authorList>
            <person name="Tran Van P."/>
        </authorList>
    </citation>
    <scope>NUCLEOTIDE SEQUENCE</scope>
</reference>
<gene>
    <name evidence="12" type="ORF">NMOB1V02_LOCUS3385</name>
</gene>
<dbReference type="Pfam" id="PF03167">
    <property type="entry name" value="UDG"/>
    <property type="match status" value="1"/>
</dbReference>
<dbReference type="CDD" id="cd10027">
    <property type="entry name" value="UDG-F1-like"/>
    <property type="match status" value="1"/>
</dbReference>
<accession>A0A7R9GC93</accession>
<dbReference type="OrthoDB" id="10031947at2759"/>
<dbReference type="EMBL" id="OA882483">
    <property type="protein sequence ID" value="CAD7275595.1"/>
    <property type="molecule type" value="Genomic_DNA"/>
</dbReference>
<dbReference type="Gene3D" id="3.40.470.10">
    <property type="entry name" value="Uracil-DNA glycosylase-like domain"/>
    <property type="match status" value="1"/>
</dbReference>
<evidence type="ECO:0000256" key="10">
    <source>
        <dbReference type="SAM" id="MobiDB-lite"/>
    </source>
</evidence>
<evidence type="ECO:0000256" key="1">
    <source>
        <dbReference type="ARBA" id="ARBA00001400"/>
    </source>
</evidence>
<dbReference type="PANTHER" id="PTHR11264:SF0">
    <property type="entry name" value="URACIL-DNA GLYCOSYLASE"/>
    <property type="match status" value="1"/>
</dbReference>
<keyword evidence="7" id="KW-0539">Nucleus</keyword>
<dbReference type="InterPro" id="IPR036895">
    <property type="entry name" value="Uracil-DNA_glycosylase-like_sf"/>
</dbReference>
<dbReference type="PROSITE" id="PS00130">
    <property type="entry name" value="U_DNA_GLYCOSYLASE"/>
    <property type="match status" value="1"/>
</dbReference>
<evidence type="ECO:0000256" key="2">
    <source>
        <dbReference type="ARBA" id="ARBA00008184"/>
    </source>
</evidence>
<keyword evidence="13" id="KW-1185">Reference proteome</keyword>
<comment type="catalytic activity">
    <reaction evidence="1 7 9">
        <text>Hydrolyzes single-stranded DNA or mismatched double-stranded DNA and polynucleotides, releasing free uracil.</text>
        <dbReference type="EC" id="3.2.2.27"/>
    </reaction>
</comment>
<evidence type="ECO:0000256" key="4">
    <source>
        <dbReference type="ARBA" id="ARBA00022763"/>
    </source>
</evidence>
<dbReference type="FunFam" id="3.40.470.10:FF:000001">
    <property type="entry name" value="Uracil-DNA glycosylase"/>
    <property type="match status" value="1"/>
</dbReference>
<evidence type="ECO:0000256" key="8">
    <source>
        <dbReference type="PROSITE-ProRule" id="PRU10072"/>
    </source>
</evidence>
<protein>
    <recommendedName>
        <fullName evidence="3 7">Uracil-DNA glycosylase</fullName>
        <shortName evidence="7">UDG</shortName>
        <ecNumber evidence="3 7">3.2.2.27</ecNumber>
    </recommendedName>
</protein>
<feature type="active site" description="Proton acceptor" evidence="7 8">
    <location>
        <position position="149"/>
    </location>
</feature>
<evidence type="ECO:0000313" key="13">
    <source>
        <dbReference type="Proteomes" id="UP000678499"/>
    </source>
</evidence>
<dbReference type="InterPro" id="IPR002043">
    <property type="entry name" value="UDG_fam1"/>
</dbReference>
<evidence type="ECO:0000259" key="11">
    <source>
        <dbReference type="SMART" id="SM00986"/>
    </source>
</evidence>
<dbReference type="NCBIfam" id="NF003592">
    <property type="entry name" value="PRK05254.1-5"/>
    <property type="match status" value="1"/>
</dbReference>
<dbReference type="AlphaFoldDB" id="A0A7R9GC93"/>
<comment type="similarity">
    <text evidence="2 7 9">Belongs to the uracil-DNA glycosylase (UDG) superfamily. UNG family.</text>
</comment>
<comment type="subcellular location">
    <subcellularLocation>
        <location evidence="7">Mitochondrion</location>
    </subcellularLocation>
    <subcellularLocation>
        <location evidence="7">Nucleus</location>
    </subcellularLocation>
</comment>
<dbReference type="SUPFAM" id="SSF52141">
    <property type="entry name" value="Uracil-DNA glycosylase-like"/>
    <property type="match status" value="1"/>
</dbReference>
<dbReference type="NCBIfam" id="TIGR00628">
    <property type="entry name" value="ung"/>
    <property type="match status" value="1"/>
</dbReference>
<evidence type="ECO:0000256" key="5">
    <source>
        <dbReference type="ARBA" id="ARBA00022801"/>
    </source>
</evidence>
<comment type="function">
    <text evidence="7 9">Excises uracil residues from the DNA which can arise as a result of misincorporation of dUMP residues by DNA polymerase or due to deamination of cytosine.</text>
</comment>
<keyword evidence="7" id="KW-0496">Mitochondrion</keyword>
<evidence type="ECO:0000313" key="12">
    <source>
        <dbReference type="EMBL" id="CAD7275595.1"/>
    </source>
</evidence>
<feature type="compositionally biased region" description="Basic and acidic residues" evidence="10">
    <location>
        <begin position="25"/>
        <end position="52"/>
    </location>
</feature>
<evidence type="ECO:0000256" key="9">
    <source>
        <dbReference type="RuleBase" id="RU003780"/>
    </source>
</evidence>
<dbReference type="GO" id="GO:0005634">
    <property type="term" value="C:nucleus"/>
    <property type="evidence" value="ECO:0007669"/>
    <property type="project" value="UniProtKB-SubCell"/>
</dbReference>
<dbReference type="Proteomes" id="UP000678499">
    <property type="component" value="Unassembled WGS sequence"/>
</dbReference>
<dbReference type="GO" id="GO:0097510">
    <property type="term" value="P:base-excision repair, AP site formation via deaminated base removal"/>
    <property type="evidence" value="ECO:0007669"/>
    <property type="project" value="TreeGrafter"/>
</dbReference>
<dbReference type="NCBIfam" id="NF003588">
    <property type="entry name" value="PRK05254.1-1"/>
    <property type="match status" value="1"/>
</dbReference>
<dbReference type="HAMAP" id="MF_00148">
    <property type="entry name" value="UDG"/>
    <property type="match status" value="1"/>
</dbReference>
<evidence type="ECO:0000256" key="6">
    <source>
        <dbReference type="ARBA" id="ARBA00023204"/>
    </source>
</evidence>
<dbReference type="InterPro" id="IPR018085">
    <property type="entry name" value="Ura-DNA_Glyclase_AS"/>
</dbReference>
<name>A0A7R9GC93_9CRUS</name>
<dbReference type="EC" id="3.2.2.27" evidence="3 7"/>
<dbReference type="EMBL" id="CAJPEX010000446">
    <property type="protein sequence ID" value="CAG0915747.1"/>
    <property type="molecule type" value="Genomic_DNA"/>
</dbReference>
<dbReference type="GO" id="GO:0005739">
    <property type="term" value="C:mitochondrion"/>
    <property type="evidence" value="ECO:0007669"/>
    <property type="project" value="UniProtKB-SubCell"/>
</dbReference>
<keyword evidence="6 7" id="KW-0234">DNA repair</keyword>
<feature type="domain" description="Uracil-DNA glycosylase-like" evidence="11">
    <location>
        <begin position="134"/>
        <end position="296"/>
    </location>
</feature>
<dbReference type="NCBIfam" id="NF003591">
    <property type="entry name" value="PRK05254.1-4"/>
    <property type="match status" value="1"/>
</dbReference>